<reference evidence="2" key="1">
    <citation type="submission" date="2020-03" db="EMBL/GenBank/DDBJ databases">
        <title>The deep terrestrial virosphere.</title>
        <authorList>
            <person name="Holmfeldt K."/>
            <person name="Nilsson E."/>
            <person name="Simone D."/>
            <person name="Lopez-Fernandez M."/>
            <person name="Wu X."/>
            <person name="de Brujin I."/>
            <person name="Lundin D."/>
            <person name="Andersson A."/>
            <person name="Bertilsson S."/>
            <person name="Dopson M."/>
        </authorList>
    </citation>
    <scope>NUCLEOTIDE SEQUENCE</scope>
    <source>
        <strain evidence="1">MM415A01050</strain>
        <strain evidence="2">MM415B02380</strain>
    </source>
</reference>
<evidence type="ECO:0000313" key="1">
    <source>
        <dbReference type="EMBL" id="QJA78564.1"/>
    </source>
</evidence>
<evidence type="ECO:0000313" key="2">
    <source>
        <dbReference type="EMBL" id="QJA90408.1"/>
    </source>
</evidence>
<dbReference type="AlphaFoldDB" id="A0A6M3LBF1"/>
<protein>
    <submittedName>
        <fullName evidence="2">Uncharacterized protein</fullName>
    </submittedName>
</protein>
<proteinExistence type="predicted"/>
<sequence length="73" mass="8351">MGFMKTENIKELNKMPRFTTTDLEAWVIKANISQDDARCVDVSIANEIIDRLRRLDVLKHDLDVAIFSLDTGV</sequence>
<accession>A0A6M3LBF1</accession>
<organism evidence="2">
    <name type="scientific">viral metagenome</name>
    <dbReference type="NCBI Taxonomy" id="1070528"/>
    <lineage>
        <taxon>unclassified sequences</taxon>
        <taxon>metagenomes</taxon>
        <taxon>organismal metagenomes</taxon>
    </lineage>
</organism>
<dbReference type="EMBL" id="MT142343">
    <property type="protein sequence ID" value="QJA78564.1"/>
    <property type="molecule type" value="Genomic_DNA"/>
</dbReference>
<gene>
    <name evidence="1" type="ORF">MM415A01050_0010</name>
    <name evidence="2" type="ORF">MM415B02380_0017</name>
</gene>
<name>A0A6M3LBF1_9ZZZZ</name>
<dbReference type="EMBL" id="MT142910">
    <property type="protein sequence ID" value="QJA90408.1"/>
    <property type="molecule type" value="Genomic_DNA"/>
</dbReference>